<feature type="domain" description="N-acetyltransferase" evidence="1">
    <location>
        <begin position="135"/>
        <end position="185"/>
    </location>
</feature>
<name>A0A6A5QWY9_AMPQU</name>
<dbReference type="InterPro" id="IPR016181">
    <property type="entry name" value="Acyl_CoA_acyltransferase"/>
</dbReference>
<evidence type="ECO:0000313" key="3">
    <source>
        <dbReference type="Proteomes" id="UP000800096"/>
    </source>
</evidence>
<proteinExistence type="predicted"/>
<dbReference type="InterPro" id="IPR052523">
    <property type="entry name" value="Trichothecene_AcTrans"/>
</dbReference>
<dbReference type="OrthoDB" id="4738875at2759"/>
<dbReference type="EMBL" id="ML979133">
    <property type="protein sequence ID" value="KAF1919953.1"/>
    <property type="molecule type" value="Genomic_DNA"/>
</dbReference>
<sequence>MPLEHSLVTDDADFPKFTPLMFEAIHPSGFVDACWPNNLNAEMQKLHASGFVSHKSMDPTVTWTKVTDTETNEIIGVAQWLVLKDQKPPEYDFDGPPGTWENDTEKKYAQDIYRSFTRHRHEVIRNEDLPIVVLSIMTVHPKHQYRGVGTLLMQWGTNVADELNALSVVEATQAGRWLYEKSGFAVKHHYAIQGSGELDRGVTDRLFFMIRPRKSEK</sequence>
<protein>
    <recommendedName>
        <fullName evidence="1">N-acetyltransferase domain-containing protein</fullName>
    </recommendedName>
</protein>
<dbReference type="PANTHER" id="PTHR42791:SF14">
    <property type="entry name" value="N-ACETYLTRANSFERASE DOMAIN-CONTAINING PROTEIN"/>
    <property type="match status" value="1"/>
</dbReference>
<gene>
    <name evidence="2" type="ORF">BDU57DRAFT_536885</name>
</gene>
<dbReference type="CDD" id="cd04301">
    <property type="entry name" value="NAT_SF"/>
    <property type="match status" value="1"/>
</dbReference>
<dbReference type="SUPFAM" id="SSF55729">
    <property type="entry name" value="Acyl-CoA N-acyltransferases (Nat)"/>
    <property type="match status" value="1"/>
</dbReference>
<reference evidence="2" key="1">
    <citation type="journal article" date="2020" name="Stud. Mycol.">
        <title>101 Dothideomycetes genomes: a test case for predicting lifestyles and emergence of pathogens.</title>
        <authorList>
            <person name="Haridas S."/>
            <person name="Albert R."/>
            <person name="Binder M."/>
            <person name="Bloem J."/>
            <person name="Labutti K."/>
            <person name="Salamov A."/>
            <person name="Andreopoulos B."/>
            <person name="Baker S."/>
            <person name="Barry K."/>
            <person name="Bills G."/>
            <person name="Bluhm B."/>
            <person name="Cannon C."/>
            <person name="Castanera R."/>
            <person name="Culley D."/>
            <person name="Daum C."/>
            <person name="Ezra D."/>
            <person name="Gonzalez J."/>
            <person name="Henrissat B."/>
            <person name="Kuo A."/>
            <person name="Liang C."/>
            <person name="Lipzen A."/>
            <person name="Lutzoni F."/>
            <person name="Magnuson J."/>
            <person name="Mondo S."/>
            <person name="Nolan M."/>
            <person name="Ohm R."/>
            <person name="Pangilinan J."/>
            <person name="Park H.-J."/>
            <person name="Ramirez L."/>
            <person name="Alfaro M."/>
            <person name="Sun H."/>
            <person name="Tritt A."/>
            <person name="Yoshinaga Y."/>
            <person name="Zwiers L.-H."/>
            <person name="Turgeon B."/>
            <person name="Goodwin S."/>
            <person name="Spatafora J."/>
            <person name="Crous P."/>
            <person name="Grigoriev I."/>
        </authorList>
    </citation>
    <scope>NUCLEOTIDE SEQUENCE</scope>
    <source>
        <strain evidence="2">HMLAC05119</strain>
    </source>
</reference>
<dbReference type="Gene3D" id="3.40.630.30">
    <property type="match status" value="1"/>
</dbReference>
<organism evidence="2 3">
    <name type="scientific">Ampelomyces quisqualis</name>
    <name type="common">Powdery mildew agent</name>
    <dbReference type="NCBI Taxonomy" id="50730"/>
    <lineage>
        <taxon>Eukaryota</taxon>
        <taxon>Fungi</taxon>
        <taxon>Dikarya</taxon>
        <taxon>Ascomycota</taxon>
        <taxon>Pezizomycotina</taxon>
        <taxon>Dothideomycetes</taxon>
        <taxon>Pleosporomycetidae</taxon>
        <taxon>Pleosporales</taxon>
        <taxon>Pleosporineae</taxon>
        <taxon>Phaeosphaeriaceae</taxon>
        <taxon>Ampelomyces</taxon>
    </lineage>
</organism>
<dbReference type="GO" id="GO:0016747">
    <property type="term" value="F:acyltransferase activity, transferring groups other than amino-acyl groups"/>
    <property type="evidence" value="ECO:0007669"/>
    <property type="project" value="InterPro"/>
</dbReference>
<dbReference type="PANTHER" id="PTHR42791">
    <property type="entry name" value="GNAT FAMILY ACETYLTRANSFERASE"/>
    <property type="match status" value="1"/>
</dbReference>
<dbReference type="Pfam" id="PF13508">
    <property type="entry name" value="Acetyltransf_7"/>
    <property type="match status" value="1"/>
</dbReference>
<evidence type="ECO:0000313" key="2">
    <source>
        <dbReference type="EMBL" id="KAF1919953.1"/>
    </source>
</evidence>
<accession>A0A6A5QWY9</accession>
<keyword evidence="3" id="KW-1185">Reference proteome</keyword>
<dbReference type="AlphaFoldDB" id="A0A6A5QWY9"/>
<evidence type="ECO:0000259" key="1">
    <source>
        <dbReference type="Pfam" id="PF13508"/>
    </source>
</evidence>
<dbReference type="InterPro" id="IPR000182">
    <property type="entry name" value="GNAT_dom"/>
</dbReference>
<dbReference type="Proteomes" id="UP000800096">
    <property type="component" value="Unassembled WGS sequence"/>
</dbReference>